<dbReference type="OrthoDB" id="6500128at2759"/>
<keyword evidence="8 12" id="KW-1133">Transmembrane helix</keyword>
<dbReference type="STRING" id="29655.A0A0K9PWX1"/>
<dbReference type="SMART" id="SM00382">
    <property type="entry name" value="AAA"/>
    <property type="match status" value="2"/>
</dbReference>
<dbReference type="GO" id="GO:0005886">
    <property type="term" value="C:plasma membrane"/>
    <property type="evidence" value="ECO:0007669"/>
    <property type="project" value="UniProtKB-SubCell"/>
</dbReference>
<evidence type="ECO:0000313" key="16">
    <source>
        <dbReference type="Proteomes" id="UP000036987"/>
    </source>
</evidence>
<dbReference type="GO" id="GO:0005524">
    <property type="term" value="F:ATP binding"/>
    <property type="evidence" value="ECO:0007669"/>
    <property type="project" value="UniProtKB-KW"/>
</dbReference>
<evidence type="ECO:0000256" key="10">
    <source>
        <dbReference type="ARBA" id="ARBA00023180"/>
    </source>
</evidence>
<feature type="transmembrane region" description="Helical" evidence="12">
    <location>
        <begin position="638"/>
        <end position="670"/>
    </location>
</feature>
<dbReference type="OMA" id="ICVMREG"/>
<dbReference type="Pfam" id="PF00664">
    <property type="entry name" value="ABC_membrane"/>
    <property type="match status" value="2"/>
</dbReference>
<evidence type="ECO:0000259" key="13">
    <source>
        <dbReference type="PROSITE" id="PS50893"/>
    </source>
</evidence>
<dbReference type="GO" id="GO:0010328">
    <property type="term" value="F:auxin influx transmembrane transporter activity"/>
    <property type="evidence" value="ECO:0007669"/>
    <property type="project" value="UniProtKB-ARBA"/>
</dbReference>
<evidence type="ECO:0000256" key="11">
    <source>
        <dbReference type="SAM" id="MobiDB-lite"/>
    </source>
</evidence>
<dbReference type="PANTHER" id="PTHR43394">
    <property type="entry name" value="ATP-DEPENDENT PERMEASE MDL1, MITOCHONDRIAL"/>
    <property type="match status" value="1"/>
</dbReference>
<keyword evidence="9 12" id="KW-0472">Membrane</keyword>
<feature type="transmembrane region" description="Helical" evidence="12">
    <location>
        <begin position="148"/>
        <end position="169"/>
    </location>
</feature>
<evidence type="ECO:0000313" key="15">
    <source>
        <dbReference type="EMBL" id="KMZ73429.1"/>
    </source>
</evidence>
<dbReference type="EMBL" id="LFYR01000584">
    <property type="protein sequence ID" value="KMZ73429.1"/>
    <property type="molecule type" value="Genomic_DNA"/>
</dbReference>
<comment type="caution">
    <text evidence="15">The sequence shown here is derived from an EMBL/GenBank/DDBJ whole genome shotgun (WGS) entry which is preliminary data.</text>
</comment>
<evidence type="ECO:0000256" key="9">
    <source>
        <dbReference type="ARBA" id="ARBA00023136"/>
    </source>
</evidence>
<dbReference type="Gene3D" id="1.20.1560.10">
    <property type="entry name" value="ABC transporter type 1, transmembrane domain"/>
    <property type="match status" value="1"/>
</dbReference>
<keyword evidence="4 12" id="KW-0812">Transmembrane</keyword>
<feature type="transmembrane region" description="Helical" evidence="12">
    <location>
        <begin position="261"/>
        <end position="279"/>
    </location>
</feature>
<feature type="transmembrane region" description="Helical" evidence="12">
    <location>
        <begin position="682"/>
        <end position="705"/>
    </location>
</feature>
<feature type="region of interest" description="Disordered" evidence="11">
    <location>
        <begin position="584"/>
        <end position="620"/>
    </location>
</feature>
<comment type="subcellular location">
    <subcellularLocation>
        <location evidence="1">Cell membrane</location>
        <topology evidence="1">Multi-pass membrane protein</topology>
    </subcellularLocation>
</comment>
<protein>
    <submittedName>
        <fullName evidence="15">ABC transporter B family member 21</fullName>
    </submittedName>
</protein>
<organism evidence="15 16">
    <name type="scientific">Zostera marina</name>
    <name type="common">Eelgrass</name>
    <dbReference type="NCBI Taxonomy" id="29655"/>
    <lineage>
        <taxon>Eukaryota</taxon>
        <taxon>Viridiplantae</taxon>
        <taxon>Streptophyta</taxon>
        <taxon>Embryophyta</taxon>
        <taxon>Tracheophyta</taxon>
        <taxon>Spermatophyta</taxon>
        <taxon>Magnoliopsida</taxon>
        <taxon>Liliopsida</taxon>
        <taxon>Zosteraceae</taxon>
        <taxon>Zostera</taxon>
    </lineage>
</organism>
<evidence type="ECO:0000256" key="12">
    <source>
        <dbReference type="SAM" id="Phobius"/>
    </source>
</evidence>
<dbReference type="CDD" id="cd18577">
    <property type="entry name" value="ABC_6TM_Pgp_ABCB1_D1_like"/>
    <property type="match status" value="1"/>
</dbReference>
<comment type="similarity">
    <text evidence="2">Belongs to the ABC transporter superfamily. ABCB family. Multidrug resistance exporter (TC 3.A.1.201) subfamily.</text>
</comment>
<feature type="compositionally biased region" description="Basic and acidic residues" evidence="11">
    <location>
        <begin position="584"/>
        <end position="600"/>
    </location>
</feature>
<evidence type="ECO:0000256" key="3">
    <source>
        <dbReference type="ARBA" id="ARBA00022448"/>
    </source>
</evidence>
<reference evidence="16" key="1">
    <citation type="journal article" date="2016" name="Nature">
        <title>The genome of the seagrass Zostera marina reveals angiosperm adaptation to the sea.</title>
        <authorList>
            <person name="Olsen J.L."/>
            <person name="Rouze P."/>
            <person name="Verhelst B."/>
            <person name="Lin Y.-C."/>
            <person name="Bayer T."/>
            <person name="Collen J."/>
            <person name="Dattolo E."/>
            <person name="De Paoli E."/>
            <person name="Dittami S."/>
            <person name="Maumus F."/>
            <person name="Michel G."/>
            <person name="Kersting A."/>
            <person name="Lauritano C."/>
            <person name="Lohaus R."/>
            <person name="Toepel M."/>
            <person name="Tonon T."/>
            <person name="Vanneste K."/>
            <person name="Amirebrahimi M."/>
            <person name="Brakel J."/>
            <person name="Bostroem C."/>
            <person name="Chovatia M."/>
            <person name="Grimwood J."/>
            <person name="Jenkins J.W."/>
            <person name="Jueterbock A."/>
            <person name="Mraz A."/>
            <person name="Stam W.T."/>
            <person name="Tice H."/>
            <person name="Bornberg-Bauer E."/>
            <person name="Green P.J."/>
            <person name="Pearson G.A."/>
            <person name="Procaccini G."/>
            <person name="Duarte C.M."/>
            <person name="Schmutz J."/>
            <person name="Reusch T.B.H."/>
            <person name="Van de Peer Y."/>
        </authorList>
    </citation>
    <scope>NUCLEOTIDE SEQUENCE [LARGE SCALE GENOMIC DNA]</scope>
    <source>
        <strain evidence="16">cv. Finnish</strain>
    </source>
</reference>
<dbReference type="CDD" id="cd03249">
    <property type="entry name" value="ABC_MTABC3_MDL1_MDL2"/>
    <property type="match status" value="2"/>
</dbReference>
<dbReference type="Proteomes" id="UP000036987">
    <property type="component" value="Unassembled WGS sequence"/>
</dbReference>
<dbReference type="GO" id="GO:0140359">
    <property type="term" value="F:ABC-type transporter activity"/>
    <property type="evidence" value="ECO:0007669"/>
    <property type="project" value="InterPro"/>
</dbReference>
<feature type="domain" description="ABC transporter" evidence="13">
    <location>
        <begin position="963"/>
        <end position="1201"/>
    </location>
</feature>
<sequence>MIVGALAAIANGLSLPIMSILFGEVIDSFGTNSADTKNIVKEVSKIVLKFVYLGLGSGIVSFLQVSCWMITGERQSSRIRGLYLKSILRQDITFFDMETSTGEVVQRMSGDTILIQDAIGEKVGRFIQLLTTFVAGFVVAFIKGWLLSLVMISCLPPLAISGAIMAIVISKLETSGQHAYSEAGTIVEQTIGSIRTVVSFNGEKKATKNYDKALTKAYITGRNEGLANGLGMGIVYMIIFYSYALIVWYGSKLIIEKDYNGGDIIIIIFAIMIGGMSLGQASPCMNAFVAGQVATYKMFQTINRKPKIDANDPNGFEMQDIRGNVELKSVSFSYPTRPEVLIFEDFSLMIPSGTTTALVGESGSGKSTVISLIERFYDPEVGEVCIDDVNLKKLKLGWIRKQIGLVSQEPILFATSIKENILYGKDDATDEEIKKAIKLANASVFIDKMPDGIDTMVGEHGTQLSGGQKQRIAIARAILKNPKILLLDEATSALDAESEHIVQEALLRIMMHRTTIVIAHRLSTIQNADDIAVVCRGKIVEKGSHTELTKDPNGAYSQLIHLQRGKEGKNEDINVNLENSISKDSYDRKGSGRRSFRDGEPSIDQRILENEEEKDDDDKEISTDISLKRLAYLNKPEAPFLMMGILAATVHGVLLPIFGLLLSIAIKIFYKSPDELKKDSKFWALMFVVLGVVAMFVIPLQYYFFGVAGAKLIKRIRSLSFKRVVHQEISWFDKSNNSSGLIGARLSGDASSVRSLVGDYMGSITQTISTITTGVVIAMIANWKVALVILVLIPLMGFQVYLQIKILKGSSEDAKTMYEEASQIANDAVSSIRTVASFFAEKKVIDMYEKKCKAPTSQGIRQGIISGSGYGFSFIILFFTYALTFYVGSHFIAIGQATFDEIFKVFFALIMVAEGVSQTSAMGSNITKAKAAVNSIFTILDRKSLIDSSIDEGKTIDPIRGNIEFKHVSFKYPSRPEIQIFKDFSLNIKTGKSLALVGESGCGKSTVIALLERFYDPNSGQILLDGEETRTLKLTWLRQQMGLVSQEPVLFNDTIRSNIAYGNQSDQVNEEEIITASKAANADEFISSLPNGYNTTVGEKGIQLSGGQKQRIAIARAILKNPSILLLDEATSALDAESERIVQEALDSVMVNRTTIVIAHRLSTIKGANTIAVLKNGEIIEQGRHGEMIDIPNGAYASLVALNASSSTP</sequence>
<dbReference type="FunFam" id="1.20.1560.10:FF:000009">
    <property type="entry name" value="ABC transporter B family member 1"/>
    <property type="match status" value="1"/>
</dbReference>
<evidence type="ECO:0000256" key="1">
    <source>
        <dbReference type="ARBA" id="ARBA00004651"/>
    </source>
</evidence>
<dbReference type="AlphaFoldDB" id="A0A0K9PWX1"/>
<feature type="domain" description="ABC transmembrane type-1" evidence="14">
    <location>
        <begin position="2"/>
        <end position="290"/>
    </location>
</feature>
<dbReference type="InterPro" id="IPR036640">
    <property type="entry name" value="ABC1_TM_sf"/>
</dbReference>
<proteinExistence type="inferred from homology"/>
<feature type="transmembrane region" description="Helical" evidence="12">
    <location>
        <begin position="787"/>
        <end position="807"/>
    </location>
</feature>
<dbReference type="FunFam" id="1.20.1560.10:FF:000044">
    <property type="entry name" value="ABC transporter B family member 9"/>
    <property type="match status" value="1"/>
</dbReference>
<evidence type="ECO:0000256" key="8">
    <source>
        <dbReference type="ARBA" id="ARBA00022989"/>
    </source>
</evidence>
<dbReference type="GO" id="GO:0010329">
    <property type="term" value="F:auxin efflux transmembrane transporter activity"/>
    <property type="evidence" value="ECO:0007669"/>
    <property type="project" value="UniProtKB-ARBA"/>
</dbReference>
<feature type="domain" description="ABC transporter" evidence="13">
    <location>
        <begin position="325"/>
        <end position="561"/>
    </location>
</feature>
<evidence type="ECO:0000256" key="7">
    <source>
        <dbReference type="ARBA" id="ARBA00022840"/>
    </source>
</evidence>
<gene>
    <name evidence="15" type="ORF">ZOSMA_149G00140</name>
</gene>
<dbReference type="GO" id="GO:0055085">
    <property type="term" value="P:transmembrane transport"/>
    <property type="evidence" value="ECO:0000318"/>
    <property type="project" value="GO_Central"/>
</dbReference>
<dbReference type="Pfam" id="PF00005">
    <property type="entry name" value="ABC_tran"/>
    <property type="match status" value="2"/>
</dbReference>
<dbReference type="InterPro" id="IPR011527">
    <property type="entry name" value="ABC1_TM_dom"/>
</dbReference>
<dbReference type="InterPro" id="IPR017871">
    <property type="entry name" value="ABC_transporter-like_CS"/>
</dbReference>
<dbReference type="Gene3D" id="3.40.50.300">
    <property type="entry name" value="P-loop containing nucleotide triphosphate hydrolases"/>
    <property type="match status" value="2"/>
</dbReference>
<feature type="compositionally biased region" description="Acidic residues" evidence="11">
    <location>
        <begin position="610"/>
        <end position="619"/>
    </location>
</feature>
<keyword evidence="16" id="KW-1185">Reference proteome</keyword>
<dbReference type="GO" id="GO:0016887">
    <property type="term" value="F:ATP hydrolysis activity"/>
    <property type="evidence" value="ECO:0007669"/>
    <property type="project" value="InterPro"/>
</dbReference>
<keyword evidence="5" id="KW-0677">Repeat</keyword>
<dbReference type="FunFam" id="3.40.50.300:FF:000066">
    <property type="entry name" value="ABC transporter B family member 1"/>
    <property type="match status" value="2"/>
</dbReference>
<feature type="transmembrane region" description="Helical" evidence="12">
    <location>
        <begin position="123"/>
        <end position="142"/>
    </location>
</feature>
<accession>A0A0K9PWX1</accession>
<dbReference type="InterPro" id="IPR003439">
    <property type="entry name" value="ABC_transporter-like_ATP-bd"/>
</dbReference>
<dbReference type="PROSITE" id="PS00211">
    <property type="entry name" value="ABC_TRANSPORTER_1"/>
    <property type="match status" value="2"/>
</dbReference>
<dbReference type="InterPro" id="IPR003593">
    <property type="entry name" value="AAA+_ATPase"/>
</dbReference>
<feature type="transmembrane region" description="Helical" evidence="12">
    <location>
        <begin position="870"/>
        <end position="888"/>
    </location>
</feature>
<keyword evidence="10" id="KW-0325">Glycoprotein</keyword>
<dbReference type="PROSITE" id="PS50893">
    <property type="entry name" value="ABC_TRANSPORTER_2"/>
    <property type="match status" value="2"/>
</dbReference>
<evidence type="ECO:0000256" key="6">
    <source>
        <dbReference type="ARBA" id="ARBA00022741"/>
    </source>
</evidence>
<feature type="transmembrane region" description="Helical" evidence="12">
    <location>
        <begin position="47"/>
        <end position="70"/>
    </location>
</feature>
<dbReference type="PANTHER" id="PTHR43394:SF16">
    <property type="entry name" value="ABC TRANSPORTER B FAMILY MEMBER 4-LIKE ISOFORM X1"/>
    <property type="match status" value="1"/>
</dbReference>
<feature type="domain" description="ABC transmembrane type-1" evidence="14">
    <location>
        <begin position="644"/>
        <end position="928"/>
    </location>
</feature>
<dbReference type="SUPFAM" id="SSF52540">
    <property type="entry name" value="P-loop containing nucleoside triphosphate hydrolases"/>
    <property type="match status" value="2"/>
</dbReference>
<dbReference type="PROSITE" id="PS50929">
    <property type="entry name" value="ABC_TM1F"/>
    <property type="match status" value="2"/>
</dbReference>
<keyword evidence="7" id="KW-0067">ATP-binding</keyword>
<evidence type="ECO:0000256" key="4">
    <source>
        <dbReference type="ARBA" id="ARBA00022692"/>
    </source>
</evidence>
<feature type="transmembrane region" description="Helical" evidence="12">
    <location>
        <begin position="226"/>
        <end position="249"/>
    </location>
</feature>
<dbReference type="GO" id="GO:0042626">
    <property type="term" value="F:ATPase-coupled transmembrane transporter activity"/>
    <property type="evidence" value="ECO:0000318"/>
    <property type="project" value="GO_Central"/>
</dbReference>
<dbReference type="InterPro" id="IPR039421">
    <property type="entry name" value="Type_1_exporter"/>
</dbReference>
<evidence type="ECO:0000259" key="14">
    <source>
        <dbReference type="PROSITE" id="PS50929"/>
    </source>
</evidence>
<dbReference type="InterPro" id="IPR027417">
    <property type="entry name" value="P-loop_NTPase"/>
</dbReference>
<evidence type="ECO:0000256" key="5">
    <source>
        <dbReference type="ARBA" id="ARBA00022737"/>
    </source>
</evidence>
<dbReference type="CDD" id="cd18578">
    <property type="entry name" value="ABC_6TM_Pgp_ABCB1_D2_like"/>
    <property type="match status" value="1"/>
</dbReference>
<evidence type="ECO:0000256" key="2">
    <source>
        <dbReference type="ARBA" id="ARBA00007577"/>
    </source>
</evidence>
<name>A0A0K9PWX1_ZOSMR</name>
<dbReference type="SUPFAM" id="SSF90123">
    <property type="entry name" value="ABC transporter transmembrane region"/>
    <property type="match status" value="2"/>
</dbReference>
<dbReference type="GO" id="GO:0016020">
    <property type="term" value="C:membrane"/>
    <property type="evidence" value="ECO:0000318"/>
    <property type="project" value="GO_Central"/>
</dbReference>
<keyword evidence="6" id="KW-0547">Nucleotide-binding</keyword>
<keyword evidence="3" id="KW-0813">Transport</keyword>